<dbReference type="STRING" id="1497955.HMPREF1872_00955"/>
<feature type="domain" description="ABC transporter" evidence="8">
    <location>
        <begin position="347"/>
        <end position="581"/>
    </location>
</feature>
<dbReference type="GO" id="GO:0005886">
    <property type="term" value="C:plasma membrane"/>
    <property type="evidence" value="ECO:0007669"/>
    <property type="project" value="UniProtKB-SubCell"/>
</dbReference>
<evidence type="ECO:0000313" key="10">
    <source>
        <dbReference type="EMBL" id="KXB40145.1"/>
    </source>
</evidence>
<dbReference type="EMBL" id="LSCV01000031">
    <property type="protein sequence ID" value="KXB40145.1"/>
    <property type="molecule type" value="Genomic_DNA"/>
</dbReference>
<dbReference type="CDD" id="cd03254">
    <property type="entry name" value="ABCC_Glucan_exporter_like"/>
    <property type="match status" value="1"/>
</dbReference>
<organism evidence="10 11">
    <name type="scientific">Amygdalobacter nucleatus</name>
    <dbReference type="NCBI Taxonomy" id="3029274"/>
    <lineage>
        <taxon>Bacteria</taxon>
        <taxon>Bacillati</taxon>
        <taxon>Bacillota</taxon>
        <taxon>Clostridia</taxon>
        <taxon>Eubacteriales</taxon>
        <taxon>Oscillospiraceae</taxon>
        <taxon>Amygdalobacter</taxon>
    </lineage>
</organism>
<dbReference type="Proteomes" id="UP000070080">
    <property type="component" value="Unassembled WGS sequence"/>
</dbReference>
<proteinExistence type="predicted"/>
<keyword evidence="11" id="KW-1185">Reference proteome</keyword>
<evidence type="ECO:0000256" key="3">
    <source>
        <dbReference type="ARBA" id="ARBA00022741"/>
    </source>
</evidence>
<dbReference type="PROSITE" id="PS50893">
    <property type="entry name" value="ABC_TRANSPORTER_2"/>
    <property type="match status" value="1"/>
</dbReference>
<keyword evidence="2 7" id="KW-0812">Transmembrane</keyword>
<dbReference type="AlphaFoldDB" id="A0A133YAE2"/>
<evidence type="ECO:0000259" key="8">
    <source>
        <dbReference type="PROSITE" id="PS50893"/>
    </source>
</evidence>
<reference evidence="11" key="1">
    <citation type="submission" date="2016-01" db="EMBL/GenBank/DDBJ databases">
        <authorList>
            <person name="Mitreva M."/>
            <person name="Pepin K.H."/>
            <person name="Mihindukulasuriya K.A."/>
            <person name="Fulton R."/>
            <person name="Fronick C."/>
            <person name="O'Laughlin M."/>
            <person name="Miner T."/>
            <person name="Herter B."/>
            <person name="Rosa B.A."/>
            <person name="Cordes M."/>
            <person name="Tomlinson C."/>
            <person name="Wollam A."/>
            <person name="Palsikar V.B."/>
            <person name="Mardis E.R."/>
            <person name="Wilson R.K."/>
        </authorList>
    </citation>
    <scope>NUCLEOTIDE SEQUENCE [LARGE SCALE GENOMIC DNA]</scope>
    <source>
        <strain evidence="11">KA00274</strain>
    </source>
</reference>
<evidence type="ECO:0000313" key="11">
    <source>
        <dbReference type="Proteomes" id="UP000070080"/>
    </source>
</evidence>
<comment type="subcellular location">
    <subcellularLocation>
        <location evidence="1">Cell membrane</location>
        <topology evidence="1">Multi-pass membrane protein</topology>
    </subcellularLocation>
</comment>
<dbReference type="InterPro" id="IPR003439">
    <property type="entry name" value="ABC_transporter-like_ATP-bd"/>
</dbReference>
<dbReference type="InterPro" id="IPR039421">
    <property type="entry name" value="Type_1_exporter"/>
</dbReference>
<dbReference type="Pfam" id="PF00005">
    <property type="entry name" value="ABC_tran"/>
    <property type="match status" value="1"/>
</dbReference>
<dbReference type="GO" id="GO:0005524">
    <property type="term" value="F:ATP binding"/>
    <property type="evidence" value="ECO:0007669"/>
    <property type="project" value="UniProtKB-KW"/>
</dbReference>
<feature type="domain" description="ABC transmembrane type-1" evidence="9">
    <location>
        <begin position="25"/>
        <end position="315"/>
    </location>
</feature>
<evidence type="ECO:0000256" key="6">
    <source>
        <dbReference type="ARBA" id="ARBA00023136"/>
    </source>
</evidence>
<keyword evidence="6 7" id="KW-0472">Membrane</keyword>
<evidence type="ECO:0000259" key="9">
    <source>
        <dbReference type="PROSITE" id="PS50929"/>
    </source>
</evidence>
<dbReference type="SMART" id="SM00382">
    <property type="entry name" value="AAA"/>
    <property type="match status" value="1"/>
</dbReference>
<dbReference type="PANTHER" id="PTHR43394:SF1">
    <property type="entry name" value="ATP-BINDING CASSETTE SUB-FAMILY B MEMBER 10, MITOCHONDRIAL"/>
    <property type="match status" value="1"/>
</dbReference>
<keyword evidence="3" id="KW-0547">Nucleotide-binding</keyword>
<dbReference type="FunFam" id="3.40.50.300:FF:000218">
    <property type="entry name" value="Multidrug ABC transporter ATP-binding protein"/>
    <property type="match status" value="1"/>
</dbReference>
<accession>A0A133YAE2</accession>
<evidence type="ECO:0000256" key="5">
    <source>
        <dbReference type="ARBA" id="ARBA00022989"/>
    </source>
</evidence>
<dbReference type="InterPro" id="IPR011527">
    <property type="entry name" value="ABC1_TM_dom"/>
</dbReference>
<dbReference type="CDD" id="cd18547">
    <property type="entry name" value="ABC_6TM_Tm288_like"/>
    <property type="match status" value="1"/>
</dbReference>
<dbReference type="InterPro" id="IPR027417">
    <property type="entry name" value="P-loop_NTPase"/>
</dbReference>
<sequence length="586" mass="65039">MLMAKLSVLKRLFAYLWQDHKLKLLVAIFCVIVSNFALIAVSYALKIMLDNYILPMIQAKSLDFTNFYKFIAYLASLFLAGAIANYWYNKLLIICGLKIQKALRLTLFKHMQALPLAYFDKNPSGNIMSLYSNDIENIQSFYTQAISSLFLNSIQVLITVCIMFSMSPILTAISLGFVLIMFFVSRYIGAWSSKYFSVRQAALADLTGLIEEQFAGLRVIKTFNHEKASLAKFTQVNNYLNTCEIKATASSQTIRPIIRNLGDLQFIITAIIGCLLITKQISSLSIGSLAAYLNLSRSFTTPFMELAQLFNTIMLALAGAERIFNTLAIEPEVDQGKLEKLPENATIELRNLCFAYISGKPVLHNLNLTAKAGHKIAFVGATGAGKTTITNLLNRFYEVPAASIFYGGIDIKQFKKSALRSSLSIVLQDTNLFSGSIRENIRYGNLLASDAEVVQAARLAMADSFISHLPNGYDTIISGDMSEISEGQAQLLAIARAMLAKTPILILDEATSNIDLRTERLVQMGLDNLMQGKTVFIIAHRLSTVKNCEQIIVLDHGQVVEQGTHAELLNKHGTYHDLYTGKLEMA</sequence>
<feature type="transmembrane region" description="Helical" evidence="7">
    <location>
        <begin position="156"/>
        <end position="184"/>
    </location>
</feature>
<comment type="caution">
    <text evidence="10">The sequence shown here is derived from an EMBL/GenBank/DDBJ whole genome shotgun (WGS) entry which is preliminary data.</text>
</comment>
<keyword evidence="5 7" id="KW-1133">Transmembrane helix</keyword>
<dbReference type="GO" id="GO:0015421">
    <property type="term" value="F:ABC-type oligopeptide transporter activity"/>
    <property type="evidence" value="ECO:0007669"/>
    <property type="project" value="TreeGrafter"/>
</dbReference>
<protein>
    <submittedName>
        <fullName evidence="10">ABC transporter transmembrane region</fullName>
    </submittedName>
</protein>
<dbReference type="PROSITE" id="PS50929">
    <property type="entry name" value="ABC_TM1F"/>
    <property type="match status" value="1"/>
</dbReference>
<evidence type="ECO:0000256" key="7">
    <source>
        <dbReference type="SAM" id="Phobius"/>
    </source>
</evidence>
<feature type="transmembrane region" description="Helical" evidence="7">
    <location>
        <begin position="24"/>
        <end position="45"/>
    </location>
</feature>
<evidence type="ECO:0000256" key="2">
    <source>
        <dbReference type="ARBA" id="ARBA00022692"/>
    </source>
</evidence>
<dbReference type="Pfam" id="PF00664">
    <property type="entry name" value="ABC_membrane"/>
    <property type="match status" value="1"/>
</dbReference>
<gene>
    <name evidence="10" type="ORF">HMPREF1872_00955</name>
</gene>
<dbReference type="SUPFAM" id="SSF52540">
    <property type="entry name" value="P-loop containing nucleoside triphosphate hydrolases"/>
    <property type="match status" value="1"/>
</dbReference>
<dbReference type="Gene3D" id="3.40.50.300">
    <property type="entry name" value="P-loop containing nucleotide triphosphate hydrolases"/>
    <property type="match status" value="1"/>
</dbReference>
<dbReference type="OrthoDB" id="9762778at2"/>
<feature type="transmembrane region" description="Helical" evidence="7">
    <location>
        <begin position="66"/>
        <end position="88"/>
    </location>
</feature>
<evidence type="ECO:0000256" key="4">
    <source>
        <dbReference type="ARBA" id="ARBA00022840"/>
    </source>
</evidence>
<dbReference type="SUPFAM" id="SSF90123">
    <property type="entry name" value="ABC transporter transmembrane region"/>
    <property type="match status" value="1"/>
</dbReference>
<dbReference type="GO" id="GO:0016887">
    <property type="term" value="F:ATP hydrolysis activity"/>
    <property type="evidence" value="ECO:0007669"/>
    <property type="project" value="InterPro"/>
</dbReference>
<dbReference type="Gene3D" id="1.20.1560.10">
    <property type="entry name" value="ABC transporter type 1, transmembrane domain"/>
    <property type="match status" value="1"/>
</dbReference>
<keyword evidence="4" id="KW-0067">ATP-binding</keyword>
<dbReference type="InterPro" id="IPR036640">
    <property type="entry name" value="ABC1_TM_sf"/>
</dbReference>
<evidence type="ECO:0000256" key="1">
    <source>
        <dbReference type="ARBA" id="ARBA00004651"/>
    </source>
</evidence>
<dbReference type="InterPro" id="IPR003593">
    <property type="entry name" value="AAA+_ATPase"/>
</dbReference>
<dbReference type="PANTHER" id="PTHR43394">
    <property type="entry name" value="ATP-DEPENDENT PERMEASE MDL1, MITOCHONDRIAL"/>
    <property type="match status" value="1"/>
</dbReference>
<name>A0A133YAE2_9FIRM</name>